<accession>A0ABY1RVU7</accession>
<dbReference type="Gene3D" id="3.40.50.300">
    <property type="entry name" value="P-loop containing nucleotide triphosphate hydrolases"/>
    <property type="match status" value="1"/>
</dbReference>
<dbReference type="EMBL" id="FXWV01000001">
    <property type="protein sequence ID" value="SMR68894.1"/>
    <property type="molecule type" value="Genomic_DNA"/>
</dbReference>
<dbReference type="PIRSF" id="PIRSF003093">
    <property type="entry name" value="SulA"/>
    <property type="match status" value="1"/>
</dbReference>
<keyword evidence="2" id="KW-1185">Reference proteome</keyword>
<dbReference type="InterPro" id="IPR004596">
    <property type="entry name" value="Cell_div_suppressor_SulA"/>
</dbReference>
<evidence type="ECO:0000313" key="2">
    <source>
        <dbReference type="Proteomes" id="UP001159257"/>
    </source>
</evidence>
<dbReference type="RefSeq" id="WP_239042179.1">
    <property type="nucleotide sequence ID" value="NZ_BAAAEY010000002.1"/>
</dbReference>
<gene>
    <name evidence="1" type="ORF">SAMN04487964_10143</name>
</gene>
<evidence type="ECO:0000313" key="1">
    <source>
        <dbReference type="EMBL" id="SMR68894.1"/>
    </source>
</evidence>
<comment type="caution">
    <text evidence="1">The sequence shown here is derived from an EMBL/GenBank/DDBJ whole genome shotgun (WGS) entry which is preliminary data.</text>
</comment>
<dbReference type="InterPro" id="IPR027417">
    <property type="entry name" value="P-loop_NTPase"/>
</dbReference>
<dbReference type="Pfam" id="PF03846">
    <property type="entry name" value="SulA"/>
    <property type="match status" value="1"/>
</dbReference>
<dbReference type="SUPFAM" id="SSF52540">
    <property type="entry name" value="P-loop containing nucleoside triphosphate hydrolases"/>
    <property type="match status" value="1"/>
</dbReference>
<proteinExistence type="predicted"/>
<protein>
    <submittedName>
        <fullName evidence="1">SOS cell division inhibitor SulA</fullName>
    </submittedName>
</protein>
<organism evidence="1 2">
    <name type="scientific">Marinobacterium sediminicola</name>
    <dbReference type="NCBI Taxonomy" id="518898"/>
    <lineage>
        <taxon>Bacteria</taxon>
        <taxon>Pseudomonadati</taxon>
        <taxon>Pseudomonadota</taxon>
        <taxon>Gammaproteobacteria</taxon>
        <taxon>Oceanospirillales</taxon>
        <taxon>Oceanospirillaceae</taxon>
        <taxon>Marinobacterium</taxon>
    </lineage>
</organism>
<reference evidence="1 2" key="1">
    <citation type="submission" date="2017-05" db="EMBL/GenBank/DDBJ databases">
        <authorList>
            <person name="Varghese N."/>
            <person name="Submissions S."/>
        </authorList>
    </citation>
    <scope>NUCLEOTIDE SEQUENCE [LARGE SCALE GENOMIC DNA]</scope>
    <source>
        <strain evidence="1 2">CGMCC 1.7287</strain>
    </source>
</reference>
<name>A0ABY1RVU7_9GAMM</name>
<sequence>MPAIDYARVTSNTTQLHESDMLETSRVTEILLHNSRVSLHPVLLPMISQLSRDNRWLTLINPPADLSRKLLTQAGAITSHILSLHSRDNKHDTIRLCQQALSAGTSHTVIAWHESGRSLPLQQLYLAASCGNAQAILVRH</sequence>
<dbReference type="Proteomes" id="UP001159257">
    <property type="component" value="Unassembled WGS sequence"/>
</dbReference>